<keyword evidence="2" id="KW-1185">Reference proteome</keyword>
<evidence type="ECO:0000313" key="1">
    <source>
        <dbReference type="EMBL" id="BAU55057.1"/>
    </source>
</evidence>
<evidence type="ECO:0000313" key="2">
    <source>
        <dbReference type="Proteomes" id="UP000218263"/>
    </source>
</evidence>
<reference evidence="1 2" key="1">
    <citation type="submission" date="2015-12" db="EMBL/GenBank/DDBJ databases">
        <title>Genome sequence of Mucilaginibacter gotjawali.</title>
        <authorList>
            <person name="Lee J.S."/>
            <person name="Lee K.C."/>
            <person name="Kim K.K."/>
            <person name="Lee B.W."/>
        </authorList>
    </citation>
    <scope>NUCLEOTIDE SEQUENCE [LARGE SCALE GENOMIC DNA]</scope>
    <source>
        <strain evidence="1 2">SA3-7</strain>
    </source>
</reference>
<name>A0A0X8X3J9_9SPHI</name>
<proteinExistence type="predicted"/>
<organism evidence="1 2">
    <name type="scientific">Mucilaginibacter gotjawali</name>
    <dbReference type="NCBI Taxonomy" id="1550579"/>
    <lineage>
        <taxon>Bacteria</taxon>
        <taxon>Pseudomonadati</taxon>
        <taxon>Bacteroidota</taxon>
        <taxon>Sphingobacteriia</taxon>
        <taxon>Sphingobacteriales</taxon>
        <taxon>Sphingobacteriaceae</taxon>
        <taxon>Mucilaginibacter</taxon>
    </lineage>
</organism>
<dbReference type="KEGG" id="mgot:MgSA37_03238"/>
<protein>
    <submittedName>
        <fullName evidence="1">Uncharacterized protein</fullName>
    </submittedName>
</protein>
<gene>
    <name evidence="1" type="ORF">MgSA37_03238</name>
</gene>
<accession>A0A0X8X3J9</accession>
<dbReference type="Proteomes" id="UP000218263">
    <property type="component" value="Chromosome"/>
</dbReference>
<sequence length="29" mass="3265">MNVIHIMPFADLHHVSAAPGKVVLYNDFK</sequence>
<dbReference type="EMBL" id="AP017313">
    <property type="protein sequence ID" value="BAU55057.1"/>
    <property type="molecule type" value="Genomic_DNA"/>
</dbReference>
<dbReference type="AlphaFoldDB" id="A0A0X8X3J9"/>